<protein>
    <recommendedName>
        <fullName evidence="2">Phosphoenolpyruvate carboxylase</fullName>
    </recommendedName>
</protein>
<reference evidence="5" key="1">
    <citation type="journal article" date="2019" name="Int. J. Syst. Evol. Microbiol.">
        <title>The Global Catalogue of Microorganisms (GCM) 10K type strain sequencing project: providing services to taxonomists for standard genome sequencing and annotation.</title>
        <authorList>
            <consortium name="The Broad Institute Genomics Platform"/>
            <consortium name="The Broad Institute Genome Sequencing Center for Infectious Disease"/>
            <person name="Wu L."/>
            <person name="Ma J."/>
        </authorList>
    </citation>
    <scope>NUCLEOTIDE SEQUENCE [LARGE SCALE GENOMIC DNA]</scope>
    <source>
        <strain evidence="5">KCTC 22245</strain>
    </source>
</reference>
<evidence type="ECO:0000256" key="2">
    <source>
        <dbReference type="ARBA" id="ARBA00022419"/>
    </source>
</evidence>
<sequence>MTDRAHAKLSELKKRLQELRGRLEDDPLANPVRRLGHDLSRAIEAGELSLDDTERMIEALAEEAAAARAEKGRAYLAAGGKLVDAIKLLAEGADDLETLRERTEKPLETIVFTGHPTFAMTEKGGAALRGLAPLVEATKIRKRITLEDEHREALRALASAADATSRASEEILKIARERFGDGFRSLLPIPVSLATWVGYDLDGRQDIGWTRIFRHRLLEKTEALADYVRRLEDLPGCGDIAARLNRAHDRARLEADGFASDDIVGSPEAVAEAANRLTADGPDRLVSLAPVIEELRDIARTVEADDAIRILGVASLMKARGLGVGEIHFRLNASQIRNATRSLIPIARDADLFGHTVLHAVNEAAANVKPVRVNFASLAQETSSARRIAITAAQIIKHIDADTPIRLLIAECENPVTVLTAIYMARRYGTENHLDICPLFETAKSFDRSRRILNVLLAQPAFREQAELRGRIAIEAGFSDAGRFMGQVPATLAIERLQVQLAREMRSQGLDHLDAVIFNTHGESMGRGGHPASILDRSRYVLSPFARDTFGKAGIRLCHEISFQGGDGYSWFASPEAAEAIVAGLIKAESCIGDPSTDPFYKNTEASLDFYNSIRQQQIDLFHQESMTQVAMGPGLALLPPAGSRKTKRQFERPGEEELSLRRIRAISHNGSLQQIGYVANIHAGVGEAIGTEPEAYTELARNSDRFQRLMRLVERAAELSDMKTLIAYMKLYDGSFWATRPISGREPELEKACADLATHLVGDKRYFAALELAARLRPGAIKLKRGLKSMGFDKLGPAPANLDLLHALRLALMQHMFLLGARLPSFVRAGGFSRPEVMDEILALDVPRAVEQLREGFPQRKEDMIQKLVDEPADETDAETGYDVIERETIAPLERSFEQCRRISLAIAHHFGAHG</sequence>
<keyword evidence="5" id="KW-1185">Reference proteome</keyword>
<dbReference type="InterPro" id="IPR015813">
    <property type="entry name" value="Pyrv/PenolPyrv_kinase-like_dom"/>
</dbReference>
<evidence type="ECO:0000256" key="3">
    <source>
        <dbReference type="SAM" id="Coils"/>
    </source>
</evidence>
<accession>A0ABV7MB39</accession>
<dbReference type="InterPro" id="IPR021135">
    <property type="entry name" value="PEP_COase"/>
</dbReference>
<dbReference type="RefSeq" id="WP_189571130.1">
    <property type="nucleotide sequence ID" value="NZ_BMXU01000001.1"/>
</dbReference>
<evidence type="ECO:0000313" key="5">
    <source>
        <dbReference type="Proteomes" id="UP001595607"/>
    </source>
</evidence>
<keyword evidence="3" id="KW-0175">Coiled coil</keyword>
<name>A0ABV7MB39_9PROT</name>
<dbReference type="Pfam" id="PF00311">
    <property type="entry name" value="PEPcase"/>
    <property type="match status" value="1"/>
</dbReference>
<comment type="function">
    <text evidence="1">Forms oxaloacetate, a four-carbon dicarboxylic acid source for the tricarboxylic acid cycle.</text>
</comment>
<proteinExistence type="predicted"/>
<dbReference type="PANTHER" id="PTHR30523">
    <property type="entry name" value="PHOSPHOENOLPYRUVATE CARBOXYLASE"/>
    <property type="match status" value="1"/>
</dbReference>
<feature type="coiled-coil region" evidence="3">
    <location>
        <begin position="2"/>
        <end position="70"/>
    </location>
</feature>
<dbReference type="SUPFAM" id="SSF51621">
    <property type="entry name" value="Phosphoenolpyruvate/pyruvate domain"/>
    <property type="match status" value="1"/>
</dbReference>
<comment type="caution">
    <text evidence="4">The sequence shown here is derived from an EMBL/GenBank/DDBJ whole genome shotgun (WGS) entry which is preliminary data.</text>
</comment>
<dbReference type="EMBL" id="JBHRVA010000002">
    <property type="protein sequence ID" value="MFC3302649.1"/>
    <property type="molecule type" value="Genomic_DNA"/>
</dbReference>
<evidence type="ECO:0000256" key="1">
    <source>
        <dbReference type="ARBA" id="ARBA00003670"/>
    </source>
</evidence>
<evidence type="ECO:0000313" key="4">
    <source>
        <dbReference type="EMBL" id="MFC3302649.1"/>
    </source>
</evidence>
<keyword evidence="4" id="KW-0456">Lyase</keyword>
<organism evidence="4 5">
    <name type="scientific">Parvularcula lutaonensis</name>
    <dbReference type="NCBI Taxonomy" id="491923"/>
    <lineage>
        <taxon>Bacteria</taxon>
        <taxon>Pseudomonadati</taxon>
        <taxon>Pseudomonadota</taxon>
        <taxon>Alphaproteobacteria</taxon>
        <taxon>Parvularculales</taxon>
        <taxon>Parvularculaceae</taxon>
        <taxon>Parvularcula</taxon>
    </lineage>
</organism>
<dbReference type="PANTHER" id="PTHR30523:SF6">
    <property type="entry name" value="PHOSPHOENOLPYRUVATE CARBOXYLASE"/>
    <property type="match status" value="1"/>
</dbReference>
<gene>
    <name evidence="4" type="ORF">ACFONP_07880</name>
</gene>
<dbReference type="Proteomes" id="UP001595607">
    <property type="component" value="Unassembled WGS sequence"/>
</dbReference>
<dbReference type="GO" id="GO:0008964">
    <property type="term" value="F:phosphoenolpyruvate carboxylase activity"/>
    <property type="evidence" value="ECO:0007669"/>
    <property type="project" value="UniProtKB-EC"/>
</dbReference>